<evidence type="ECO:0000313" key="2">
    <source>
        <dbReference type="EMBL" id="SPH23946.1"/>
    </source>
</evidence>
<feature type="domain" description="Contractile injection system tube protein N-terminal" evidence="1">
    <location>
        <begin position="5"/>
        <end position="149"/>
    </location>
</feature>
<reference evidence="2 3" key="1">
    <citation type="submission" date="2018-03" db="EMBL/GenBank/DDBJ databases">
        <authorList>
            <person name="Keele B.F."/>
        </authorList>
    </citation>
    <scope>NUCLEOTIDE SEQUENCE [LARGE SCALE GENOMIC DNA]</scope>
    <source>
        <strain evidence="2 3">CECT 8626</strain>
    </source>
</reference>
<organism evidence="2 3">
    <name type="scientific">Albidovulum aquaemixtae</name>
    <dbReference type="NCBI Taxonomy" id="1542388"/>
    <lineage>
        <taxon>Bacteria</taxon>
        <taxon>Pseudomonadati</taxon>
        <taxon>Pseudomonadota</taxon>
        <taxon>Alphaproteobacteria</taxon>
        <taxon>Rhodobacterales</taxon>
        <taxon>Paracoccaceae</taxon>
        <taxon>Albidovulum</taxon>
    </lineage>
</organism>
<sequence length="231" mass="25893">MTTQLVKAHIEILEGRNEGEKVEVLFNPTEYAVEYSASFQETPVPGLSNPILQFVNGSAEVLSMDLLFDTYTDGGGESVADITANFIKMLTIDGDTHAPPRVQFKWGAFSFRAIVEKISQRFTMFLGDGTPVRATLNVTFKQYRTIREQLENPRRNSADKTKHRVLGKVDGHRPTPESLWLLSQAEYGDPKFWRVIAAHNDVEDPRALVPGDVMVTPPLEDFKLGEGRNGR</sequence>
<dbReference type="OrthoDB" id="9815939at2"/>
<protein>
    <recommendedName>
        <fullName evidence="1">Contractile injection system tube protein N-terminal domain-containing protein</fullName>
    </recommendedName>
</protein>
<dbReference type="RefSeq" id="WP_108854009.1">
    <property type="nucleotide sequence ID" value="NZ_OMOQ01000002.1"/>
</dbReference>
<evidence type="ECO:0000313" key="3">
    <source>
        <dbReference type="Proteomes" id="UP000244924"/>
    </source>
</evidence>
<dbReference type="AlphaFoldDB" id="A0A2R8BKP7"/>
<proteinExistence type="predicted"/>
<dbReference type="Pfam" id="PF19266">
    <property type="entry name" value="CIS_tube"/>
    <property type="match status" value="1"/>
</dbReference>
<keyword evidence="3" id="KW-1185">Reference proteome</keyword>
<dbReference type="Proteomes" id="UP000244924">
    <property type="component" value="Unassembled WGS sequence"/>
</dbReference>
<gene>
    <name evidence="2" type="ORF">DEA8626_03023</name>
</gene>
<name>A0A2R8BKP7_9RHOB</name>
<evidence type="ECO:0000259" key="1">
    <source>
        <dbReference type="Pfam" id="PF19266"/>
    </source>
</evidence>
<accession>A0A2R8BKP7</accession>
<dbReference type="InterPro" id="IPR045361">
    <property type="entry name" value="CIS_tube_prot_N"/>
</dbReference>
<dbReference type="EMBL" id="OMOQ01000002">
    <property type="protein sequence ID" value="SPH23946.1"/>
    <property type="molecule type" value="Genomic_DNA"/>
</dbReference>